<feature type="chain" id="PRO_5035218839" description="Vitelline membrane outer layer protein 1" evidence="1">
    <location>
        <begin position="28"/>
        <end position="194"/>
    </location>
</feature>
<dbReference type="AlphaFoldDB" id="A0A8J2RD79"/>
<dbReference type="EMBL" id="CAKKLH010000017">
    <property type="protein sequence ID" value="CAH0099360.1"/>
    <property type="molecule type" value="Genomic_DNA"/>
</dbReference>
<dbReference type="Proteomes" id="UP000789390">
    <property type="component" value="Unassembled WGS sequence"/>
</dbReference>
<evidence type="ECO:0000313" key="2">
    <source>
        <dbReference type="EMBL" id="CAH0099360.1"/>
    </source>
</evidence>
<organism evidence="2 3">
    <name type="scientific">Daphnia galeata</name>
    <dbReference type="NCBI Taxonomy" id="27404"/>
    <lineage>
        <taxon>Eukaryota</taxon>
        <taxon>Metazoa</taxon>
        <taxon>Ecdysozoa</taxon>
        <taxon>Arthropoda</taxon>
        <taxon>Crustacea</taxon>
        <taxon>Branchiopoda</taxon>
        <taxon>Diplostraca</taxon>
        <taxon>Cladocera</taxon>
        <taxon>Anomopoda</taxon>
        <taxon>Daphniidae</taxon>
        <taxon>Daphnia</taxon>
    </lineage>
</organism>
<dbReference type="Gene3D" id="2.100.10.20">
    <property type="entry name" value="Vitelline membrane outer layer protein I (VOMI)"/>
    <property type="match status" value="1"/>
</dbReference>
<name>A0A8J2RD79_9CRUS</name>
<dbReference type="PROSITE" id="PS51257">
    <property type="entry name" value="PROKAR_LIPOPROTEIN"/>
    <property type="match status" value="1"/>
</dbReference>
<keyword evidence="3" id="KW-1185">Reference proteome</keyword>
<dbReference type="PANTHER" id="PTHR18841:SF0">
    <property type="entry name" value="VITELLINE MEMBRANE OUTER LAYER 1 HOMOLOG A-RELATED"/>
    <property type="match status" value="1"/>
</dbReference>
<evidence type="ECO:0000313" key="3">
    <source>
        <dbReference type="Proteomes" id="UP000789390"/>
    </source>
</evidence>
<dbReference type="InterPro" id="IPR036706">
    <property type="entry name" value="VOMI_sf"/>
</dbReference>
<gene>
    <name evidence="2" type="ORF">DGAL_LOCUS1494</name>
</gene>
<evidence type="ECO:0008006" key="4">
    <source>
        <dbReference type="Google" id="ProtNLM"/>
    </source>
</evidence>
<dbReference type="PANTHER" id="PTHR18841">
    <property type="entry name" value="VITELLINE MEMBRANE OUTER LAYER PROTEIN I-RELATED"/>
    <property type="match status" value="1"/>
</dbReference>
<evidence type="ECO:0000256" key="1">
    <source>
        <dbReference type="SAM" id="SignalP"/>
    </source>
</evidence>
<sequence>MTMSRSSTSVLVFVLVIALLLACSADALKIISVDNGQVQGTWGKLEICPDGSSAIGYQTQNDLLDVPLHDKSALNSIRLFCNDTQGTNVTSTLGDTGTWELRQNCPRGESLSSFRLRVQPFDSASSDNTAVNSIQFNCTDGSLLNFNGNTAGNWGEFSADQCETGICGLETRVLPLGGTLTDNTALNDVDFICC</sequence>
<dbReference type="SUPFAM" id="SSF51092">
    <property type="entry name" value="Vitelline membrane outer protein-I (VMO-I)"/>
    <property type="match status" value="1"/>
</dbReference>
<protein>
    <recommendedName>
        <fullName evidence="4">Vitelline membrane outer layer protein 1</fullName>
    </recommendedName>
</protein>
<dbReference type="OrthoDB" id="6344411at2759"/>
<proteinExistence type="predicted"/>
<feature type="signal peptide" evidence="1">
    <location>
        <begin position="1"/>
        <end position="27"/>
    </location>
</feature>
<keyword evidence="1" id="KW-0732">Signal</keyword>
<dbReference type="Pfam" id="PF03762">
    <property type="entry name" value="VOMI"/>
    <property type="match status" value="1"/>
</dbReference>
<reference evidence="2" key="1">
    <citation type="submission" date="2021-11" db="EMBL/GenBank/DDBJ databases">
        <authorList>
            <person name="Schell T."/>
        </authorList>
    </citation>
    <scope>NUCLEOTIDE SEQUENCE</scope>
    <source>
        <strain evidence="2">M5</strain>
    </source>
</reference>
<comment type="caution">
    <text evidence="2">The sequence shown here is derived from an EMBL/GenBank/DDBJ whole genome shotgun (WGS) entry which is preliminary data.</text>
</comment>
<dbReference type="InterPro" id="IPR005515">
    <property type="entry name" value="VOMI"/>
</dbReference>
<accession>A0A8J2RD79</accession>
<dbReference type="GO" id="GO:0005615">
    <property type="term" value="C:extracellular space"/>
    <property type="evidence" value="ECO:0007669"/>
    <property type="project" value="TreeGrafter"/>
</dbReference>